<dbReference type="AlphaFoldDB" id="A0A0G0NKF0"/>
<gene>
    <name evidence="2" type="ORF">UT10_C0026G0003</name>
</gene>
<feature type="transmembrane region" description="Helical" evidence="1">
    <location>
        <begin position="88"/>
        <end position="112"/>
    </location>
</feature>
<feature type="transmembrane region" description="Helical" evidence="1">
    <location>
        <begin position="9"/>
        <end position="35"/>
    </location>
</feature>
<keyword evidence="1" id="KW-0472">Membrane</keyword>
<accession>A0A0G0NKF0</accession>
<sequence>MVLSKKSKLIFSSFAIGFLVILFSQIITTTVSFLFVRYQFTHLSFDELKNLSFSFNSLIIGRINLLIRAAALFFAGYFVSRRIREKGLLYGCAIGVISFAFVLIISLLPLLLPKDLTYGPNIPEQMVQANIDKRLTNLISGLPLGLLKTVVLTAIGGFLGEYFTKRTKS</sequence>
<dbReference type="EMBL" id="LBVN01000026">
    <property type="protein sequence ID" value="KKQ86379.1"/>
    <property type="molecule type" value="Genomic_DNA"/>
</dbReference>
<feature type="transmembrane region" description="Helical" evidence="1">
    <location>
        <begin position="142"/>
        <end position="163"/>
    </location>
</feature>
<feature type="transmembrane region" description="Helical" evidence="1">
    <location>
        <begin position="55"/>
        <end position="79"/>
    </location>
</feature>
<reference evidence="2 3" key="1">
    <citation type="journal article" date="2015" name="Nature">
        <title>rRNA introns, odd ribosomes, and small enigmatic genomes across a large radiation of phyla.</title>
        <authorList>
            <person name="Brown C.T."/>
            <person name="Hug L.A."/>
            <person name="Thomas B.C."/>
            <person name="Sharon I."/>
            <person name="Castelle C.J."/>
            <person name="Singh A."/>
            <person name="Wilkins M.J."/>
            <person name="Williams K.H."/>
            <person name="Banfield J.F."/>
        </authorList>
    </citation>
    <scope>NUCLEOTIDE SEQUENCE [LARGE SCALE GENOMIC DNA]</scope>
</reference>
<evidence type="ECO:0000256" key="1">
    <source>
        <dbReference type="SAM" id="Phobius"/>
    </source>
</evidence>
<keyword evidence="1" id="KW-0812">Transmembrane</keyword>
<proteinExistence type="predicted"/>
<comment type="caution">
    <text evidence="2">The sequence shown here is derived from an EMBL/GenBank/DDBJ whole genome shotgun (WGS) entry which is preliminary data.</text>
</comment>
<keyword evidence="1" id="KW-1133">Transmembrane helix</keyword>
<evidence type="ECO:0000313" key="3">
    <source>
        <dbReference type="Proteomes" id="UP000033944"/>
    </source>
</evidence>
<organism evidence="2 3">
    <name type="scientific">Candidatus Woesebacteria bacterium GW2011_GWB1_38_8b</name>
    <dbReference type="NCBI Taxonomy" id="1618571"/>
    <lineage>
        <taxon>Bacteria</taxon>
        <taxon>Candidatus Woeseibacteriota</taxon>
    </lineage>
</organism>
<protein>
    <submittedName>
        <fullName evidence="2">Uncharacterized protein</fullName>
    </submittedName>
</protein>
<dbReference type="Proteomes" id="UP000033944">
    <property type="component" value="Unassembled WGS sequence"/>
</dbReference>
<evidence type="ECO:0000313" key="2">
    <source>
        <dbReference type="EMBL" id="KKQ86379.1"/>
    </source>
</evidence>
<name>A0A0G0NKF0_9BACT</name>